<evidence type="ECO:0000256" key="6">
    <source>
        <dbReference type="ARBA" id="ARBA00022989"/>
    </source>
</evidence>
<dbReference type="GO" id="GO:0015031">
    <property type="term" value="P:protein transport"/>
    <property type="evidence" value="ECO:0007669"/>
    <property type="project" value="UniProtKB-KW"/>
</dbReference>
<comment type="subcellular location">
    <subcellularLocation>
        <location evidence="1">Cell membrane</location>
        <topology evidence="1">Multi-pass membrane protein</topology>
    </subcellularLocation>
    <subcellularLocation>
        <location evidence="9">Membrane</location>
        <topology evidence="9">Multi-pass membrane protein</topology>
    </subcellularLocation>
</comment>
<evidence type="ECO:0000256" key="5">
    <source>
        <dbReference type="ARBA" id="ARBA00022927"/>
    </source>
</evidence>
<feature type="transmembrane region" description="Helical" evidence="10">
    <location>
        <begin position="92"/>
        <end position="113"/>
    </location>
</feature>
<evidence type="ECO:0000259" key="11">
    <source>
        <dbReference type="Pfam" id="PF02096"/>
    </source>
</evidence>
<reference evidence="12 13" key="1">
    <citation type="submission" date="2018-02" db="EMBL/GenBank/DDBJ databases">
        <title>Genomic Reconstructions from Amazon Rainforest and Pasture Soil Reveal Novel Insights into the Physiology of Candidate Phyla in Tropical Sites.</title>
        <authorList>
            <person name="Kroeger M.E."/>
            <person name="Delmont T."/>
            <person name="Eren A.M."/>
            <person name="Guo J."/>
            <person name="Meyer K.M."/>
            <person name="Khan K."/>
            <person name="Rodrigues J.L.M."/>
            <person name="Bohannan B.J.M."/>
            <person name="Tringe S."/>
            <person name="Borges C.D."/>
            <person name="Tiedje J."/>
            <person name="Tsai S.M."/>
            <person name="Nusslein K."/>
        </authorList>
    </citation>
    <scope>NUCLEOTIDE SEQUENCE [LARGE SCALE GENOMIC DNA]</scope>
    <source>
        <strain evidence="12">Amazon FNV 2010 28 9</strain>
    </source>
</reference>
<organism evidence="12 13">
    <name type="scientific">Candidatus Cerribacteria bacterium 'Amazon FNV 2010 28 9'</name>
    <dbReference type="NCBI Taxonomy" id="2081795"/>
    <lineage>
        <taxon>Bacteria</taxon>
        <taxon>Candidatus Cerribacteria</taxon>
    </lineage>
</organism>
<feature type="transmembrane region" description="Helical" evidence="10">
    <location>
        <begin position="143"/>
        <end position="161"/>
    </location>
</feature>
<accession>A0A317JTX5</accession>
<keyword evidence="5" id="KW-0653">Protein transport</keyword>
<protein>
    <recommendedName>
        <fullName evidence="11">Membrane insertase YidC/Oxa/ALB C-terminal domain-containing protein</fullName>
    </recommendedName>
</protein>
<dbReference type="Proteomes" id="UP000246104">
    <property type="component" value="Unassembled WGS sequence"/>
</dbReference>
<comment type="caution">
    <text evidence="12">The sequence shown here is derived from an EMBL/GenBank/DDBJ whole genome shotgun (WGS) entry which is preliminary data.</text>
</comment>
<gene>
    <name evidence="12" type="ORF">C5B42_02740</name>
</gene>
<evidence type="ECO:0000313" key="13">
    <source>
        <dbReference type="Proteomes" id="UP000246104"/>
    </source>
</evidence>
<keyword evidence="2" id="KW-0813">Transport</keyword>
<evidence type="ECO:0000256" key="9">
    <source>
        <dbReference type="RuleBase" id="RU003945"/>
    </source>
</evidence>
<keyword evidence="4 9" id="KW-0812">Transmembrane</keyword>
<dbReference type="GO" id="GO:0032977">
    <property type="term" value="F:membrane insertase activity"/>
    <property type="evidence" value="ECO:0007669"/>
    <property type="project" value="InterPro"/>
</dbReference>
<dbReference type="PANTHER" id="PTHR12428">
    <property type="entry name" value="OXA1"/>
    <property type="match status" value="1"/>
</dbReference>
<proteinExistence type="inferred from homology"/>
<dbReference type="InterPro" id="IPR047196">
    <property type="entry name" value="YidC_ALB_C"/>
</dbReference>
<keyword evidence="8" id="KW-0143">Chaperone</keyword>
<feature type="transmembrane region" description="Helical" evidence="10">
    <location>
        <begin position="27"/>
        <end position="47"/>
    </location>
</feature>
<evidence type="ECO:0000313" key="12">
    <source>
        <dbReference type="EMBL" id="PWU23448.1"/>
    </source>
</evidence>
<comment type="similarity">
    <text evidence="9">Belongs to the OXA1/ALB3/YidC family.</text>
</comment>
<dbReference type="InterPro" id="IPR001708">
    <property type="entry name" value="YidC/ALB3/OXA1/COX18"/>
</dbReference>
<dbReference type="NCBIfam" id="TIGR03592">
    <property type="entry name" value="yidC_oxa1_cterm"/>
    <property type="match status" value="1"/>
</dbReference>
<dbReference type="PANTHER" id="PTHR12428:SF65">
    <property type="entry name" value="CYTOCHROME C OXIDASE ASSEMBLY PROTEIN COX18, MITOCHONDRIAL"/>
    <property type="match status" value="1"/>
</dbReference>
<name>A0A317JTX5_9BACT</name>
<keyword evidence="3" id="KW-1003">Cell membrane</keyword>
<evidence type="ECO:0000256" key="1">
    <source>
        <dbReference type="ARBA" id="ARBA00004651"/>
    </source>
</evidence>
<dbReference type="EMBL" id="PSRQ01000032">
    <property type="protein sequence ID" value="PWU23448.1"/>
    <property type="molecule type" value="Genomic_DNA"/>
</dbReference>
<evidence type="ECO:0000256" key="3">
    <source>
        <dbReference type="ARBA" id="ARBA00022475"/>
    </source>
</evidence>
<evidence type="ECO:0000256" key="2">
    <source>
        <dbReference type="ARBA" id="ARBA00022448"/>
    </source>
</evidence>
<keyword evidence="6 10" id="KW-1133">Transmembrane helix</keyword>
<dbReference type="AlphaFoldDB" id="A0A317JTX5"/>
<feature type="domain" description="Membrane insertase YidC/Oxa/ALB C-terminal" evidence="11">
    <location>
        <begin position="27"/>
        <end position="237"/>
    </location>
</feature>
<evidence type="ECO:0000256" key="4">
    <source>
        <dbReference type="ARBA" id="ARBA00022692"/>
    </source>
</evidence>
<evidence type="ECO:0000256" key="8">
    <source>
        <dbReference type="ARBA" id="ARBA00023186"/>
    </source>
</evidence>
<dbReference type="InterPro" id="IPR028055">
    <property type="entry name" value="YidC/Oxa/ALB_C"/>
</dbReference>
<dbReference type="GO" id="GO:0051205">
    <property type="term" value="P:protein insertion into membrane"/>
    <property type="evidence" value="ECO:0007669"/>
    <property type="project" value="TreeGrafter"/>
</dbReference>
<keyword evidence="7 10" id="KW-0472">Membrane</keyword>
<dbReference type="Pfam" id="PF02096">
    <property type="entry name" value="60KD_IMP"/>
    <property type="match status" value="1"/>
</dbReference>
<dbReference type="CDD" id="cd20070">
    <property type="entry name" value="5TM_YidC_Alb3"/>
    <property type="match status" value="1"/>
</dbReference>
<evidence type="ECO:0000256" key="10">
    <source>
        <dbReference type="SAM" id="Phobius"/>
    </source>
</evidence>
<sequence length="262" mass="29539">MQQLAQTLLIVPIYQFLKFLTLETGSFGFAIILLTLIMRAILLPLSLPTMNSQKKLRALKPELDKLKEQFKGDRQKLQLAQMELYKKHNINLFSGCLPQILQIIVLIALYNVLRTFVTMAAKDGITVQTLFYGLDLAKPDTTHIIPLVAAVSQLVLSIMILPGKEKHDLVPNNAKSKKVKEENKKETNEQEMAEAMQQQMVFMMPLMTALFAWSFPAGLGVYWIVTTLFTLVSQYVLVGPGGLVDVKDQVLAFMKKSQQNVK</sequence>
<evidence type="ECO:0000256" key="7">
    <source>
        <dbReference type="ARBA" id="ARBA00023136"/>
    </source>
</evidence>
<feature type="transmembrane region" description="Helical" evidence="10">
    <location>
        <begin position="201"/>
        <end position="225"/>
    </location>
</feature>
<dbReference type="GO" id="GO:0005886">
    <property type="term" value="C:plasma membrane"/>
    <property type="evidence" value="ECO:0007669"/>
    <property type="project" value="UniProtKB-SubCell"/>
</dbReference>
<dbReference type="PRINTS" id="PR01900">
    <property type="entry name" value="YIDCPROTEIN"/>
</dbReference>